<evidence type="ECO:0000256" key="4">
    <source>
        <dbReference type="ARBA" id="ARBA00023136"/>
    </source>
</evidence>
<keyword evidence="5" id="KW-1003">Cell membrane</keyword>
<gene>
    <name evidence="7" type="ORF">IMI45_01695</name>
</gene>
<dbReference type="GO" id="GO:0140359">
    <property type="term" value="F:ABC-type transporter activity"/>
    <property type="evidence" value="ECO:0007669"/>
    <property type="project" value="InterPro"/>
</dbReference>
<protein>
    <recommendedName>
        <fullName evidence="5">Transport permease protein</fullName>
    </recommendedName>
</protein>
<sequence length="247" mass="27717">MKMLYNITYIEFKLFLRTFVNVFFSLVFPSMLLLIFGGIYGNDPSDMFQGHGTVDVSVPAYIAMIIAVTGIMSLPLSVSGYRERKILKRLKATPINPFYILLSQILVNFIMTVLGMVILFLVGKIVFELNFMGEFFDMLVAFILSTLSIFSIGFAIASFSPNMKFATVIANIVYFPMLFLTGATVPLEIMPKLMVNISKVIPLTYAVELLKGVWLGKDLSEFSKEILVLCGILAVCTTISVKKFKWE</sequence>
<feature type="transmembrane region" description="Helical" evidence="5">
    <location>
        <begin position="20"/>
        <end position="40"/>
    </location>
</feature>
<proteinExistence type="inferred from homology"/>
<dbReference type="InterPro" id="IPR013525">
    <property type="entry name" value="ABC2_TM"/>
</dbReference>
<organism evidence="7 8">
    <name type="scientific">Parageobacillus thermoglucosidasius</name>
    <name type="common">Geobacillus thermoglucosidasius</name>
    <dbReference type="NCBI Taxonomy" id="1426"/>
    <lineage>
        <taxon>Bacteria</taxon>
        <taxon>Bacillati</taxon>
        <taxon>Bacillota</taxon>
        <taxon>Bacilli</taxon>
        <taxon>Bacillales</taxon>
        <taxon>Anoxybacillaceae</taxon>
        <taxon>Parageobacillus</taxon>
    </lineage>
</organism>
<feature type="domain" description="ABC transmembrane type-2" evidence="6">
    <location>
        <begin position="20"/>
        <end position="247"/>
    </location>
</feature>
<reference evidence="7" key="1">
    <citation type="submission" date="2020-10" db="EMBL/GenBank/DDBJ databases">
        <authorList>
            <person name="Delgado J.A."/>
            <person name="Gonzalez J.M."/>
        </authorList>
    </citation>
    <scope>NUCLEOTIDE SEQUENCE</scope>
    <source>
        <strain evidence="7">23.6</strain>
    </source>
</reference>
<dbReference type="InterPro" id="IPR052902">
    <property type="entry name" value="ABC-2_transporter"/>
</dbReference>
<keyword evidence="5" id="KW-0813">Transport</keyword>
<dbReference type="PANTHER" id="PTHR43027:SF2">
    <property type="entry name" value="TRANSPORT PERMEASE PROTEIN"/>
    <property type="match status" value="1"/>
</dbReference>
<dbReference type="RefSeq" id="WP_256833930.1">
    <property type="nucleotide sequence ID" value="NZ_CP063414.1"/>
</dbReference>
<keyword evidence="4 5" id="KW-0472">Membrane</keyword>
<comment type="caution">
    <text evidence="5">Lacks conserved residue(s) required for the propagation of feature annotation.</text>
</comment>
<evidence type="ECO:0000256" key="1">
    <source>
        <dbReference type="ARBA" id="ARBA00004141"/>
    </source>
</evidence>
<dbReference type="PANTHER" id="PTHR43027">
    <property type="entry name" value="DOXORUBICIN RESISTANCE ABC TRANSPORTER PERMEASE PROTEIN DRRC-RELATED"/>
    <property type="match status" value="1"/>
</dbReference>
<evidence type="ECO:0000256" key="5">
    <source>
        <dbReference type="RuleBase" id="RU361157"/>
    </source>
</evidence>
<dbReference type="EMBL" id="CP063414">
    <property type="protein sequence ID" value="UOE76647.1"/>
    <property type="molecule type" value="Genomic_DNA"/>
</dbReference>
<name>A0AB38R1R0_PARTM</name>
<comment type="subcellular location">
    <subcellularLocation>
        <location evidence="5">Cell membrane</location>
        <topology evidence="5">Multi-pass membrane protein</topology>
    </subcellularLocation>
    <subcellularLocation>
        <location evidence="1">Membrane</location>
        <topology evidence="1">Multi-pass membrane protein</topology>
    </subcellularLocation>
</comment>
<dbReference type="InterPro" id="IPR000412">
    <property type="entry name" value="ABC_2_transport"/>
</dbReference>
<evidence type="ECO:0000259" key="6">
    <source>
        <dbReference type="PROSITE" id="PS51012"/>
    </source>
</evidence>
<evidence type="ECO:0000313" key="7">
    <source>
        <dbReference type="EMBL" id="UOE76647.1"/>
    </source>
</evidence>
<evidence type="ECO:0000313" key="8">
    <source>
        <dbReference type="Proteomes" id="UP001058458"/>
    </source>
</evidence>
<evidence type="ECO:0000256" key="3">
    <source>
        <dbReference type="ARBA" id="ARBA00022989"/>
    </source>
</evidence>
<feature type="transmembrane region" description="Helical" evidence="5">
    <location>
        <begin position="60"/>
        <end position="78"/>
    </location>
</feature>
<dbReference type="PIRSF" id="PIRSF006648">
    <property type="entry name" value="DrrB"/>
    <property type="match status" value="1"/>
</dbReference>
<keyword evidence="2 5" id="KW-0812">Transmembrane</keyword>
<dbReference type="Proteomes" id="UP001058458">
    <property type="component" value="Chromosome"/>
</dbReference>
<dbReference type="PRINTS" id="PR00164">
    <property type="entry name" value="ABC2TRNSPORT"/>
</dbReference>
<dbReference type="GO" id="GO:0043190">
    <property type="term" value="C:ATP-binding cassette (ABC) transporter complex"/>
    <property type="evidence" value="ECO:0007669"/>
    <property type="project" value="InterPro"/>
</dbReference>
<dbReference type="InterPro" id="IPR047817">
    <property type="entry name" value="ABC2_TM_bact-type"/>
</dbReference>
<evidence type="ECO:0000256" key="2">
    <source>
        <dbReference type="ARBA" id="ARBA00022692"/>
    </source>
</evidence>
<feature type="transmembrane region" description="Helical" evidence="5">
    <location>
        <begin position="168"/>
        <end position="187"/>
    </location>
</feature>
<feature type="transmembrane region" description="Helical" evidence="5">
    <location>
        <begin position="135"/>
        <end position="156"/>
    </location>
</feature>
<keyword evidence="3 5" id="KW-1133">Transmembrane helix</keyword>
<feature type="transmembrane region" description="Helical" evidence="5">
    <location>
        <begin position="98"/>
        <end position="123"/>
    </location>
</feature>
<dbReference type="AlphaFoldDB" id="A0AB38R1R0"/>
<dbReference type="PROSITE" id="PS51012">
    <property type="entry name" value="ABC_TM2"/>
    <property type="match status" value="1"/>
</dbReference>
<dbReference type="Pfam" id="PF01061">
    <property type="entry name" value="ABC2_membrane"/>
    <property type="match status" value="1"/>
</dbReference>
<comment type="similarity">
    <text evidence="5">Belongs to the ABC-2 integral membrane protein family.</text>
</comment>
<accession>A0AB38R1R0</accession>